<evidence type="ECO:0000256" key="1">
    <source>
        <dbReference type="SAM" id="MobiDB-lite"/>
    </source>
</evidence>
<feature type="compositionally biased region" description="Polar residues" evidence="1">
    <location>
        <begin position="62"/>
        <end position="78"/>
    </location>
</feature>
<feature type="compositionally biased region" description="Low complexity" evidence="1">
    <location>
        <begin position="138"/>
        <end position="155"/>
    </location>
</feature>
<feature type="compositionally biased region" description="Pro residues" evidence="1">
    <location>
        <begin position="102"/>
        <end position="114"/>
    </location>
</feature>
<dbReference type="GeneID" id="119720721"/>
<proteinExistence type="predicted"/>
<dbReference type="OMA" id="HVVCKRC"/>
<keyword evidence="3" id="KW-1185">Reference proteome</keyword>
<reference evidence="2" key="1">
    <citation type="submission" date="2022-11" db="UniProtKB">
        <authorList>
            <consortium name="EnsemblMetazoa"/>
        </authorList>
    </citation>
    <scope>IDENTIFICATION</scope>
</reference>
<protein>
    <submittedName>
        <fullName evidence="2">Uncharacterized protein</fullName>
    </submittedName>
</protein>
<evidence type="ECO:0000313" key="3">
    <source>
        <dbReference type="Proteomes" id="UP000887568"/>
    </source>
</evidence>
<dbReference type="RefSeq" id="XP_038046465.1">
    <property type="nucleotide sequence ID" value="XM_038190537.1"/>
</dbReference>
<organism evidence="2 3">
    <name type="scientific">Patiria miniata</name>
    <name type="common">Bat star</name>
    <name type="synonym">Asterina miniata</name>
    <dbReference type="NCBI Taxonomy" id="46514"/>
    <lineage>
        <taxon>Eukaryota</taxon>
        <taxon>Metazoa</taxon>
        <taxon>Echinodermata</taxon>
        <taxon>Eleutherozoa</taxon>
        <taxon>Asterozoa</taxon>
        <taxon>Asteroidea</taxon>
        <taxon>Valvatacea</taxon>
        <taxon>Valvatida</taxon>
        <taxon>Asterinidae</taxon>
        <taxon>Patiria</taxon>
    </lineage>
</organism>
<dbReference type="OrthoDB" id="5974613at2759"/>
<evidence type="ECO:0000313" key="2">
    <source>
        <dbReference type="EnsemblMetazoa" id="XP_038046465.1"/>
    </source>
</evidence>
<dbReference type="Proteomes" id="UP000887568">
    <property type="component" value="Unplaced"/>
</dbReference>
<dbReference type="AlphaFoldDB" id="A0A913Z6M1"/>
<dbReference type="EnsemblMetazoa" id="XM_038190537.1">
    <property type="protein sequence ID" value="XP_038046465.1"/>
    <property type="gene ID" value="LOC119720721"/>
</dbReference>
<feature type="compositionally biased region" description="Polar residues" evidence="1">
    <location>
        <begin position="89"/>
        <end position="98"/>
    </location>
</feature>
<accession>A0A913Z6M1</accession>
<sequence length="211" mass="23027">MSSTWVPKPPRNAAAAGSGAAQWPKAVGSRPTQPRSTTTESLGAYTYFSQGNPGSYPHRPSQMVTSPTQPQHRPSTPTAYKPINPPSQPQHRPSTLTMYQPVTPPSSPPRPTGPSPVQSTKRVVQPQREIKSPTAGISSSSRVSPSSSTRPTSPRCICHRDHSKIMCYVCGKTQVGRVRMQCPEHPNTIHLMDYDRCPVCKAVNLAEMRPH</sequence>
<feature type="compositionally biased region" description="Polar residues" evidence="1">
    <location>
        <begin position="30"/>
        <end position="53"/>
    </location>
</feature>
<name>A0A913Z6M1_PATMI</name>
<feature type="region of interest" description="Disordered" evidence="1">
    <location>
        <begin position="1"/>
        <end position="155"/>
    </location>
</feature>